<gene>
    <name evidence="6" type="ORF">SJ2017_0908</name>
</gene>
<dbReference type="RefSeq" id="WP_065109944.1">
    <property type="nucleotide sequence ID" value="NZ_CP020472.1"/>
</dbReference>
<evidence type="ECO:0000313" key="6">
    <source>
        <dbReference type="EMBL" id="ARD21239.1"/>
    </source>
</evidence>
<proteinExistence type="predicted"/>
<dbReference type="EMBL" id="CP020472">
    <property type="protein sequence ID" value="ARD21239.1"/>
    <property type="molecule type" value="Genomic_DNA"/>
</dbReference>
<keyword evidence="1 4" id="KW-0378">Hydrolase</keyword>
<dbReference type="InterPro" id="IPR016035">
    <property type="entry name" value="Acyl_Trfase/lysoPLipase"/>
</dbReference>
<evidence type="ECO:0000256" key="3">
    <source>
        <dbReference type="ARBA" id="ARBA00023098"/>
    </source>
</evidence>
<dbReference type="InterPro" id="IPR037483">
    <property type="entry name" value="YjjU-like"/>
</dbReference>
<keyword evidence="3 4" id="KW-0443">Lipid metabolism</keyword>
<evidence type="ECO:0000256" key="4">
    <source>
        <dbReference type="PROSITE-ProRule" id="PRU01161"/>
    </source>
</evidence>
<comment type="caution">
    <text evidence="4">Lacks conserved residue(s) required for the propagation of feature annotation.</text>
</comment>
<feature type="active site" description="Nucleophile" evidence="4">
    <location>
        <position position="47"/>
    </location>
</feature>
<evidence type="ECO:0000259" key="5">
    <source>
        <dbReference type="PROSITE" id="PS51635"/>
    </source>
</evidence>
<keyword evidence="7" id="KW-1185">Reference proteome</keyword>
<dbReference type="PROSITE" id="PS51635">
    <property type="entry name" value="PNPLA"/>
    <property type="match status" value="1"/>
</dbReference>
<evidence type="ECO:0000256" key="1">
    <source>
        <dbReference type="ARBA" id="ARBA00022801"/>
    </source>
</evidence>
<dbReference type="SUPFAM" id="SSF52151">
    <property type="entry name" value="FabD/lysophospholipase-like"/>
    <property type="match status" value="1"/>
</dbReference>
<dbReference type="CDD" id="cd07208">
    <property type="entry name" value="Pat_hypo_Ecoli_yjju_like"/>
    <property type="match status" value="1"/>
</dbReference>
<dbReference type="Pfam" id="PF19890">
    <property type="entry name" value="DUF6363"/>
    <property type="match status" value="1"/>
</dbReference>
<sequence>MDAYTTTKNQHALVVEGGAMRGIFASGVLDRFIEQQYRPFDFCIGVSAGSTNLASWLSHQKQRNYRIITHYSCLPEFIDFGRFIRGGHWLELDWLWDILAKECYYDMAAFVQQPIPLFVVTTNINTGEAVYIKSTEDNLEQILKASCSVPIAYRDFPTYQGAPMTDGGIADSIPVIKAYEMGAKEITVVLSRPLGYRKKAPKIPWLITKTLKRHPKLAEAMVNRATNYNQAIDFIMQPPADCKIHIIAPPDDFNVGRLTTDKAVLEAGYQMGITAADTLLAKPCFS</sequence>
<dbReference type="Gene3D" id="3.40.1090.10">
    <property type="entry name" value="Cytosolic phospholipase A2 catalytic domain"/>
    <property type="match status" value="2"/>
</dbReference>
<feature type="domain" description="PNPLA" evidence="5">
    <location>
        <begin position="13"/>
        <end position="179"/>
    </location>
</feature>
<organism evidence="6 7">
    <name type="scientific">Shewanella japonica</name>
    <dbReference type="NCBI Taxonomy" id="93973"/>
    <lineage>
        <taxon>Bacteria</taxon>
        <taxon>Pseudomonadati</taxon>
        <taxon>Pseudomonadota</taxon>
        <taxon>Gammaproteobacteria</taxon>
        <taxon>Alteromonadales</taxon>
        <taxon>Shewanellaceae</taxon>
        <taxon>Shewanella</taxon>
    </lineage>
</organism>
<dbReference type="InterPro" id="IPR050301">
    <property type="entry name" value="NTE"/>
</dbReference>
<dbReference type="Proteomes" id="UP000191820">
    <property type="component" value="Chromosome"/>
</dbReference>
<dbReference type="Pfam" id="PF01734">
    <property type="entry name" value="Patatin"/>
    <property type="match status" value="1"/>
</dbReference>
<dbReference type="InterPro" id="IPR045943">
    <property type="entry name" value="DUF6363"/>
</dbReference>
<accession>A0ABM6JIU2</accession>
<feature type="short sequence motif" description="GXSXG" evidence="4">
    <location>
        <begin position="45"/>
        <end position="49"/>
    </location>
</feature>
<keyword evidence="2 4" id="KW-0442">Lipid degradation</keyword>
<protein>
    <submittedName>
        <fullName evidence="6">Patatin family protein</fullName>
    </submittedName>
</protein>
<evidence type="ECO:0000256" key="2">
    <source>
        <dbReference type="ARBA" id="ARBA00022963"/>
    </source>
</evidence>
<evidence type="ECO:0000313" key="7">
    <source>
        <dbReference type="Proteomes" id="UP000191820"/>
    </source>
</evidence>
<name>A0ABM6JIU2_9GAMM</name>
<dbReference type="InterPro" id="IPR002641">
    <property type="entry name" value="PNPLA_dom"/>
</dbReference>
<dbReference type="PANTHER" id="PTHR14226:SF25">
    <property type="entry name" value="PHOSPHOESTERASE"/>
    <property type="match status" value="1"/>
</dbReference>
<reference evidence="6 7" key="1">
    <citation type="submission" date="2017-03" db="EMBL/GenBank/DDBJ databases">
        <title>Genome sequencing of Shewanella japonica KCTC 22435.</title>
        <authorList>
            <person name="Kim K.M."/>
        </authorList>
    </citation>
    <scope>NUCLEOTIDE SEQUENCE [LARGE SCALE GENOMIC DNA]</scope>
    <source>
        <strain evidence="6 7">KCTC 22435</strain>
    </source>
</reference>
<feature type="active site" description="Proton acceptor" evidence="4">
    <location>
        <position position="166"/>
    </location>
</feature>
<feature type="short sequence motif" description="DGA/G" evidence="4">
    <location>
        <begin position="166"/>
        <end position="168"/>
    </location>
</feature>
<dbReference type="PANTHER" id="PTHR14226">
    <property type="entry name" value="NEUROPATHY TARGET ESTERASE/SWISS CHEESE D.MELANOGASTER"/>
    <property type="match status" value="1"/>
</dbReference>